<dbReference type="EMBL" id="CP035467">
    <property type="protein sequence ID" value="QCW81627.1"/>
    <property type="molecule type" value="Genomic_DNA"/>
</dbReference>
<dbReference type="InterPro" id="IPR021212">
    <property type="entry name" value="DUF2760"/>
</dbReference>
<sequence length="226" mass="24603">MNTTYTIDLTLKPTTFDLWHVCLAGTVALLAILLIVLLIVMLIGIARGRKKLLEEALRESSASLAASIKIPEPEVKIVEKIVEVEKVVQAPAPEPVVLKEATPDAALQLLNLLQKEARFIDFIKEDITAYNDADIGVAARVVHEGCNKAINEHFKLVVVHEGQEGSKITLPKGFDASAVRLTGNIVGEAPFTGTLIHRGWQVTDIRLPKLTMGHNAKIIAPAEVEL</sequence>
<dbReference type="OrthoDB" id="21395at2"/>
<feature type="transmembrane region" description="Helical" evidence="1">
    <location>
        <begin position="18"/>
        <end position="43"/>
    </location>
</feature>
<accession>A0A4P9UKN3</accession>
<keyword evidence="1" id="KW-0812">Transmembrane</keyword>
<dbReference type="KEGG" id="mbur:EQU24_04720"/>
<dbReference type="RefSeq" id="WP_017840599.1">
    <property type="nucleotide sequence ID" value="NZ_CP035467.1"/>
</dbReference>
<gene>
    <name evidence="3" type="ORF">EQU24_04720</name>
</gene>
<keyword evidence="4" id="KW-1185">Reference proteome</keyword>
<dbReference type="AlphaFoldDB" id="A0A4P9UKN3"/>
<proteinExistence type="predicted"/>
<evidence type="ECO:0000313" key="4">
    <source>
        <dbReference type="Proteomes" id="UP000305881"/>
    </source>
</evidence>
<reference evidence="4" key="1">
    <citation type="journal article" date="2019" name="J. Bacteriol.">
        <title>A Mutagenic Screen Identifies a TonB-Dependent Receptor Required for the Lanthanide Metal Switch in the Type I Methanotroph 'Methylotuvimicrobium buryatense' 5GB1C.</title>
        <authorList>
            <person name="Groom J.D."/>
            <person name="Ford S.M."/>
            <person name="Pesesky M.W."/>
            <person name="Lidstrom M.E."/>
        </authorList>
    </citation>
    <scope>NUCLEOTIDE SEQUENCE [LARGE SCALE GENOMIC DNA]</scope>
    <source>
        <strain evidence="4">5GB1C</strain>
    </source>
</reference>
<protein>
    <submittedName>
        <fullName evidence="3">DUF2760 domain-containing protein</fullName>
    </submittedName>
</protein>
<feature type="domain" description="DUF2760" evidence="2">
    <location>
        <begin position="103"/>
        <end position="225"/>
    </location>
</feature>
<dbReference type="Pfam" id="PF10816">
    <property type="entry name" value="DUF2760"/>
    <property type="match status" value="1"/>
</dbReference>
<dbReference type="STRING" id="675511.GCA_000341735_02068"/>
<evidence type="ECO:0000313" key="3">
    <source>
        <dbReference type="EMBL" id="QCW81627.1"/>
    </source>
</evidence>
<organism evidence="3 4">
    <name type="scientific">Methylotuvimicrobium buryatense</name>
    <name type="common">Methylomicrobium buryatense</name>
    <dbReference type="NCBI Taxonomy" id="95641"/>
    <lineage>
        <taxon>Bacteria</taxon>
        <taxon>Pseudomonadati</taxon>
        <taxon>Pseudomonadota</taxon>
        <taxon>Gammaproteobacteria</taxon>
        <taxon>Methylococcales</taxon>
        <taxon>Methylococcaceae</taxon>
        <taxon>Methylotuvimicrobium</taxon>
    </lineage>
</organism>
<dbReference type="Proteomes" id="UP000305881">
    <property type="component" value="Chromosome"/>
</dbReference>
<evidence type="ECO:0000259" key="2">
    <source>
        <dbReference type="Pfam" id="PF10816"/>
    </source>
</evidence>
<name>A0A4P9UKN3_METBY</name>
<keyword evidence="1" id="KW-0472">Membrane</keyword>
<keyword evidence="1" id="KW-1133">Transmembrane helix</keyword>
<evidence type="ECO:0000256" key="1">
    <source>
        <dbReference type="SAM" id="Phobius"/>
    </source>
</evidence>